<name>A0A9P0TPL9_PIEBR</name>
<organism evidence="1 2">
    <name type="scientific">Pieris brassicae</name>
    <name type="common">White butterfly</name>
    <name type="synonym">Large white butterfly</name>
    <dbReference type="NCBI Taxonomy" id="7116"/>
    <lineage>
        <taxon>Eukaryota</taxon>
        <taxon>Metazoa</taxon>
        <taxon>Ecdysozoa</taxon>
        <taxon>Arthropoda</taxon>
        <taxon>Hexapoda</taxon>
        <taxon>Insecta</taxon>
        <taxon>Pterygota</taxon>
        <taxon>Neoptera</taxon>
        <taxon>Endopterygota</taxon>
        <taxon>Lepidoptera</taxon>
        <taxon>Glossata</taxon>
        <taxon>Ditrysia</taxon>
        <taxon>Papilionoidea</taxon>
        <taxon>Pieridae</taxon>
        <taxon>Pierinae</taxon>
        <taxon>Pieris</taxon>
    </lineage>
</organism>
<evidence type="ECO:0000313" key="2">
    <source>
        <dbReference type="Proteomes" id="UP001152562"/>
    </source>
</evidence>
<sequence length="83" mass="9076">MVFRSPLRFREAARAFRPFCLKSLAISIFIDSLLRAKDGLRVSTKARLAVVVDEEELVVATLDVLGGSEWDGNLAVSLGLKGL</sequence>
<accession>A0A9P0TPL9</accession>
<proteinExistence type="predicted"/>
<protein>
    <submittedName>
        <fullName evidence="1">Uncharacterized protein</fullName>
    </submittedName>
</protein>
<feature type="non-terminal residue" evidence="1">
    <location>
        <position position="83"/>
    </location>
</feature>
<reference evidence="1" key="1">
    <citation type="submission" date="2022-05" db="EMBL/GenBank/DDBJ databases">
        <authorList>
            <person name="Okamura Y."/>
        </authorList>
    </citation>
    <scope>NUCLEOTIDE SEQUENCE</scope>
</reference>
<comment type="caution">
    <text evidence="1">The sequence shown here is derived from an EMBL/GenBank/DDBJ whole genome shotgun (WGS) entry which is preliminary data.</text>
</comment>
<dbReference type="AlphaFoldDB" id="A0A9P0TPL9"/>
<dbReference type="EMBL" id="CALOZG010000053">
    <property type="protein sequence ID" value="CAH4036187.1"/>
    <property type="molecule type" value="Genomic_DNA"/>
</dbReference>
<evidence type="ECO:0000313" key="1">
    <source>
        <dbReference type="EMBL" id="CAH4036187.1"/>
    </source>
</evidence>
<keyword evidence="2" id="KW-1185">Reference proteome</keyword>
<gene>
    <name evidence="1" type="ORF">PIBRA_LOCUS12025</name>
</gene>
<dbReference type="Proteomes" id="UP001152562">
    <property type="component" value="Unassembled WGS sequence"/>
</dbReference>